<reference evidence="5 6" key="1">
    <citation type="journal article" date="2004" name="Science">
        <title>The genome of the diatom Thalassiosira pseudonana: ecology, evolution, and metabolism.</title>
        <authorList>
            <person name="Armbrust E.V."/>
            <person name="Berges J.A."/>
            <person name="Bowler C."/>
            <person name="Green B.R."/>
            <person name="Martinez D."/>
            <person name="Putnam N.H."/>
            <person name="Zhou S."/>
            <person name="Allen A.E."/>
            <person name="Apt K.E."/>
            <person name="Bechner M."/>
            <person name="Brzezinski M.A."/>
            <person name="Chaal B.K."/>
            <person name="Chiovitti A."/>
            <person name="Davis A.K."/>
            <person name="Demarest M.S."/>
            <person name="Detter J.C."/>
            <person name="Glavina T."/>
            <person name="Goodstein D."/>
            <person name="Hadi M.Z."/>
            <person name="Hellsten U."/>
            <person name="Hildebrand M."/>
            <person name="Jenkins B.D."/>
            <person name="Jurka J."/>
            <person name="Kapitonov V.V."/>
            <person name="Kroger N."/>
            <person name="Lau W.W."/>
            <person name="Lane T.W."/>
            <person name="Larimer F.W."/>
            <person name="Lippmeier J.C."/>
            <person name="Lucas S."/>
            <person name="Medina M."/>
            <person name="Montsant A."/>
            <person name="Obornik M."/>
            <person name="Parker M.S."/>
            <person name="Palenik B."/>
            <person name="Pazour G.J."/>
            <person name="Richardson P.M."/>
            <person name="Rynearson T.A."/>
            <person name="Saito M.A."/>
            <person name="Schwartz D.C."/>
            <person name="Thamatrakoln K."/>
            <person name="Valentin K."/>
            <person name="Vardi A."/>
            <person name="Wilkerson F.P."/>
            <person name="Rokhsar D.S."/>
        </authorList>
    </citation>
    <scope>NUCLEOTIDE SEQUENCE [LARGE SCALE GENOMIC DNA]</scope>
    <source>
        <strain evidence="5 6">CCMP1335</strain>
    </source>
</reference>
<dbReference type="Gene3D" id="3.40.630.30">
    <property type="match status" value="1"/>
</dbReference>
<dbReference type="GeneID" id="7445038"/>
<feature type="non-terminal residue" evidence="5">
    <location>
        <position position="280"/>
    </location>
</feature>
<dbReference type="PaxDb" id="35128-Thaps968"/>
<dbReference type="InterPro" id="IPR016181">
    <property type="entry name" value="Acyl_CoA_acyltransferase"/>
</dbReference>
<dbReference type="Pfam" id="PF00583">
    <property type="entry name" value="Acetyltransf_1"/>
    <property type="match status" value="1"/>
</dbReference>
<dbReference type="eggNOG" id="ENOG502S7TP">
    <property type="taxonomic scope" value="Eukaryota"/>
</dbReference>
<feature type="chain" id="PRO_5002868578" description="N-acetyltransferase domain-containing protein" evidence="3">
    <location>
        <begin position="20"/>
        <end position="280"/>
    </location>
</feature>
<evidence type="ECO:0000313" key="5">
    <source>
        <dbReference type="EMBL" id="EED96211.1"/>
    </source>
</evidence>
<name>B8BSY7_THAPS</name>
<dbReference type="SUPFAM" id="SSF55729">
    <property type="entry name" value="Acyl-CoA N-acyltransferases (Nat)"/>
    <property type="match status" value="1"/>
</dbReference>
<keyword evidence="6" id="KW-1185">Reference proteome</keyword>
<feature type="signal peptide" evidence="3">
    <location>
        <begin position="1"/>
        <end position="19"/>
    </location>
</feature>
<dbReference type="EMBL" id="CM000638">
    <property type="protein sequence ID" value="EED96211.1"/>
    <property type="molecule type" value="Genomic_DNA"/>
</dbReference>
<dbReference type="InParanoid" id="B8BSY7"/>
<dbReference type="PANTHER" id="PTHR43420">
    <property type="entry name" value="ACETYLTRANSFERASE"/>
    <property type="match status" value="1"/>
</dbReference>
<gene>
    <name evidence="5" type="ORF">THAPSDRAFT_968</name>
</gene>
<dbReference type="InterPro" id="IPR050680">
    <property type="entry name" value="YpeA/RimI_acetyltransf"/>
</dbReference>
<evidence type="ECO:0000256" key="2">
    <source>
        <dbReference type="ARBA" id="ARBA00023315"/>
    </source>
</evidence>
<accession>B8BSY7</accession>
<keyword evidence="2" id="KW-0012">Acyltransferase</keyword>
<keyword evidence="1" id="KW-0808">Transferase</keyword>
<dbReference type="AlphaFoldDB" id="B8BSY7"/>
<dbReference type="GO" id="GO:0008080">
    <property type="term" value="F:N-acetyltransferase activity"/>
    <property type="evidence" value="ECO:0000318"/>
    <property type="project" value="GO_Central"/>
</dbReference>
<dbReference type="Proteomes" id="UP000001449">
    <property type="component" value="Chromosome 1"/>
</dbReference>
<reference evidence="5 6" key="2">
    <citation type="journal article" date="2008" name="Nature">
        <title>The Phaeodactylum genome reveals the evolutionary history of diatom genomes.</title>
        <authorList>
            <person name="Bowler C."/>
            <person name="Allen A.E."/>
            <person name="Badger J.H."/>
            <person name="Grimwood J."/>
            <person name="Jabbari K."/>
            <person name="Kuo A."/>
            <person name="Maheswari U."/>
            <person name="Martens C."/>
            <person name="Maumus F."/>
            <person name="Otillar R.P."/>
            <person name="Rayko E."/>
            <person name="Salamov A."/>
            <person name="Vandepoele K."/>
            <person name="Beszteri B."/>
            <person name="Gruber A."/>
            <person name="Heijde M."/>
            <person name="Katinka M."/>
            <person name="Mock T."/>
            <person name="Valentin K."/>
            <person name="Verret F."/>
            <person name="Berges J.A."/>
            <person name="Brownlee C."/>
            <person name="Cadoret J.P."/>
            <person name="Chiovitti A."/>
            <person name="Choi C.J."/>
            <person name="Coesel S."/>
            <person name="De Martino A."/>
            <person name="Detter J.C."/>
            <person name="Durkin C."/>
            <person name="Falciatore A."/>
            <person name="Fournet J."/>
            <person name="Haruta M."/>
            <person name="Huysman M.J."/>
            <person name="Jenkins B.D."/>
            <person name="Jiroutova K."/>
            <person name="Jorgensen R.E."/>
            <person name="Joubert Y."/>
            <person name="Kaplan A."/>
            <person name="Kroger N."/>
            <person name="Kroth P.G."/>
            <person name="La Roche J."/>
            <person name="Lindquist E."/>
            <person name="Lommer M."/>
            <person name="Martin-Jezequel V."/>
            <person name="Lopez P.J."/>
            <person name="Lucas S."/>
            <person name="Mangogna M."/>
            <person name="McGinnis K."/>
            <person name="Medlin L.K."/>
            <person name="Montsant A."/>
            <person name="Oudot-Le Secq M.P."/>
            <person name="Napoli C."/>
            <person name="Obornik M."/>
            <person name="Parker M.S."/>
            <person name="Petit J.L."/>
            <person name="Porcel B.M."/>
            <person name="Poulsen N."/>
            <person name="Robison M."/>
            <person name="Rychlewski L."/>
            <person name="Rynearson T.A."/>
            <person name="Schmutz J."/>
            <person name="Shapiro H."/>
            <person name="Siaut M."/>
            <person name="Stanley M."/>
            <person name="Sussman M.R."/>
            <person name="Taylor A.R."/>
            <person name="Vardi A."/>
            <person name="von Dassow P."/>
            <person name="Vyverman W."/>
            <person name="Willis A."/>
            <person name="Wyrwicz L.S."/>
            <person name="Rokhsar D.S."/>
            <person name="Weissenbach J."/>
            <person name="Armbrust E.V."/>
            <person name="Green B.R."/>
            <person name="Van de Peer Y."/>
            <person name="Grigoriev I.V."/>
        </authorList>
    </citation>
    <scope>NUCLEOTIDE SEQUENCE [LARGE SCALE GENOMIC DNA]</scope>
    <source>
        <strain evidence="5 6">CCMP1335</strain>
    </source>
</reference>
<protein>
    <recommendedName>
        <fullName evidence="4">N-acetyltransferase domain-containing protein</fullName>
    </recommendedName>
</protein>
<dbReference type="GO" id="GO:0031415">
    <property type="term" value="C:NatA complex"/>
    <property type="evidence" value="ECO:0000318"/>
    <property type="project" value="GO_Central"/>
</dbReference>
<evidence type="ECO:0000256" key="3">
    <source>
        <dbReference type="SAM" id="SignalP"/>
    </source>
</evidence>
<dbReference type="PROSITE" id="PS51186">
    <property type="entry name" value="GNAT"/>
    <property type="match status" value="1"/>
</dbReference>
<dbReference type="KEGG" id="tps:THAPSDRAFT_968"/>
<dbReference type="GO" id="GO:0007064">
    <property type="term" value="P:mitotic sister chromatid cohesion"/>
    <property type="evidence" value="ECO:0000318"/>
    <property type="project" value="GO_Central"/>
</dbReference>
<dbReference type="RefSeq" id="XP_002286570.1">
    <property type="nucleotide sequence ID" value="XM_002286534.1"/>
</dbReference>
<dbReference type="CDD" id="cd04301">
    <property type="entry name" value="NAT_SF"/>
    <property type="match status" value="1"/>
</dbReference>
<sequence>MKLLRTIVLHGCSIVVVSSFTLTATRSAYHATTTRNLFFADAPTTKEDDNPLNNNVRVSTLDGSETSIYNAAKILVDAFWLQSPQQLINTVSDVSDSAKASLITIQADDLMGKYGERMGKRKLDALMLAAFDDGNESVSLSTTDNVLGLVTIEVRLLDTLSKDILNADTSERMLTQAVASLGPKQRREYKDSSVFDIATELLPPEITAVCSLSNLCVAPSARRRGVAAALCNEAERVAKEKLGFNKMYLRVETENNAAKKLYEEKLGYECKFEVNAKALR</sequence>
<evidence type="ECO:0000256" key="1">
    <source>
        <dbReference type="ARBA" id="ARBA00022679"/>
    </source>
</evidence>
<dbReference type="OMA" id="REFWASA"/>
<proteinExistence type="predicted"/>
<feature type="domain" description="N-acetyltransferase" evidence="4">
    <location>
        <begin position="152"/>
        <end position="280"/>
    </location>
</feature>
<organism evidence="5 6">
    <name type="scientific">Thalassiosira pseudonana</name>
    <name type="common">Marine diatom</name>
    <name type="synonym">Cyclotella nana</name>
    <dbReference type="NCBI Taxonomy" id="35128"/>
    <lineage>
        <taxon>Eukaryota</taxon>
        <taxon>Sar</taxon>
        <taxon>Stramenopiles</taxon>
        <taxon>Ochrophyta</taxon>
        <taxon>Bacillariophyta</taxon>
        <taxon>Coscinodiscophyceae</taxon>
        <taxon>Thalassiosirophycidae</taxon>
        <taxon>Thalassiosirales</taxon>
        <taxon>Thalassiosiraceae</taxon>
        <taxon>Thalassiosira</taxon>
    </lineage>
</organism>
<dbReference type="PANTHER" id="PTHR43420:SF47">
    <property type="entry name" value="N-ACETYLTRANSFERASE DOMAIN-CONTAINING PROTEIN"/>
    <property type="match status" value="1"/>
</dbReference>
<evidence type="ECO:0000313" key="6">
    <source>
        <dbReference type="Proteomes" id="UP000001449"/>
    </source>
</evidence>
<dbReference type="HOGENOM" id="CLU_996045_0_0_1"/>
<dbReference type="InterPro" id="IPR000182">
    <property type="entry name" value="GNAT_dom"/>
</dbReference>
<keyword evidence="3" id="KW-0732">Signal</keyword>
<evidence type="ECO:0000259" key="4">
    <source>
        <dbReference type="PROSITE" id="PS51186"/>
    </source>
</evidence>